<proteinExistence type="predicted"/>
<evidence type="ECO:0000256" key="4">
    <source>
        <dbReference type="SAM" id="MobiDB-lite"/>
    </source>
</evidence>
<dbReference type="InterPro" id="IPR020845">
    <property type="entry name" value="AMP-binding_CS"/>
</dbReference>
<keyword evidence="1" id="KW-0596">Phosphopantetheine</keyword>
<dbReference type="InterPro" id="IPR036736">
    <property type="entry name" value="ACP-like_sf"/>
</dbReference>
<dbReference type="PROSITE" id="PS00012">
    <property type="entry name" value="PHOSPHOPANTETHEINE"/>
    <property type="match status" value="1"/>
</dbReference>
<dbReference type="Pfam" id="PF00501">
    <property type="entry name" value="AMP-binding"/>
    <property type="match status" value="1"/>
</dbReference>
<feature type="region of interest" description="Disordered" evidence="4">
    <location>
        <begin position="23"/>
        <end position="60"/>
    </location>
</feature>
<dbReference type="InterPro" id="IPR000873">
    <property type="entry name" value="AMP-dep_synth/lig_dom"/>
</dbReference>
<protein>
    <recommendedName>
        <fullName evidence="5">Carrier domain-containing protein</fullName>
    </recommendedName>
</protein>
<evidence type="ECO:0000313" key="6">
    <source>
        <dbReference type="EMBL" id="PNP50416.1"/>
    </source>
</evidence>
<dbReference type="GO" id="GO:0044550">
    <property type="term" value="P:secondary metabolite biosynthetic process"/>
    <property type="evidence" value="ECO:0007669"/>
    <property type="project" value="TreeGrafter"/>
</dbReference>
<dbReference type="GO" id="GO:0043041">
    <property type="term" value="P:amino acid activation for nonribosomal peptide biosynthetic process"/>
    <property type="evidence" value="ECO:0007669"/>
    <property type="project" value="TreeGrafter"/>
</dbReference>
<dbReference type="NCBIfam" id="TIGR01733">
    <property type="entry name" value="AA-adenyl-dom"/>
    <property type="match status" value="1"/>
</dbReference>
<evidence type="ECO:0000256" key="2">
    <source>
        <dbReference type="ARBA" id="ARBA00022553"/>
    </source>
</evidence>
<dbReference type="InterPro" id="IPR042099">
    <property type="entry name" value="ANL_N_sf"/>
</dbReference>
<dbReference type="Pfam" id="PF00550">
    <property type="entry name" value="PP-binding"/>
    <property type="match status" value="1"/>
</dbReference>
<sequence length="1788" mass="198222">MSENFDTVVIGRIEEERPMISGNLQGMDAKSGPVSVSSHETTETDAMSEGITSADSTSEDLDFGSTDAKNAFLVKFPEYCLDDIEDVYPCTPLQEGILTSQTQGTEDYIIRATMELHSVNGATFDLERLQQSWDSIVRQSTALRTVFVQSTSGDGFFHQIVLRNVPTDIQQIQAETLNDIAMREPSWEDGRVAPHCLTFCRPSNGPDGLRIELHHGVSDAISSMKILHELMRLYDDPTRQLMGVSFRNFVQHLQSNSEEEKLKYWQTFLEGSQPSMFPKLRVNRTDGGLPQRCRRQVKLSRDGILDMVKSSKVSFSMLFHAAWSVLLRAYLGRDDVAFGYISSGRHNVPLPEIQEALGTYISMMVARAQMDESTTLVDLASQLRKNIANSLPHEQCSLASIQRRMQINGGFFNTLVDVQRRPKLRRTSDEISLSLTHVHTVAEYDIVVNIEDTGDDLLFGLDYKSNLLGEADVENLISCFTSIIDQILQNPHRRITELDIFTKDHRNQLLQWNQDQLPVIDACAHDLFEAEAALHPEKIAVRSLDINFTYAQLSILSTRLATHLRSLGASPGVMIPLCMEKSVWAVVSMLSVLKAGAAFVPLDPASPASRIEGILEDTKAKIVIASTSTSPKMSQIQRNQHVVVINEAFVAALEENGDVASTSLRTHPSAQSQDTAYVLFTSGSTGKPKGVVVPHQSLCCSMYAHGPATGIDENTRALQFGAYTFDSVIAEIFTVLVHGGCVCVPSDEDRMNNLASFIERVGVNWVMLTPTFVRTLDPNSIPGVHTLVLIGEAVDKDCVDTWLGKVRLFNGYGPTETTVICVACQFPQTYEPDPTVIGKPVGCRAWVVDPVNHDILSPIGAVGQLVIEGPNITKGYLGDADKTLKSFISQPSWASRFAGAAKETFAFYKTGDLVRQLSDGSLKFCGRGDSQAKVNGQRLELGEVETHLLSDDSTIHALAEVPKSGPFQGRLVTVLSLNGLTGPNENKDTAELQLINRGCWNAAADVCIRLMDKLHSALPAYMVPTVLMPVNKMPLLPSGKLDRRLIRTWLTVVDEDVLKDTVEFQTSGIERNTDDEAFFRENEIGRQLRKIWSETLNIPETSIGALNAFLSVGGDSISAMKVVAKARAQDIFVTVQEILQHRTISALIDHLQTKQLFVESSAARKQIERSHQDIASISTYQRHHADFDYWNMTGRSNLQGDALSTAFELDEETTSALLGTYNDVLRTEPAELLMGILLHAFKDTFTDRDLPTIFVEEDRTARLNGDRSSTIIPTTRKIKDTRRILLKSLDSGTDLANHDGNNEEMEIFFRYRGILSEDKPEENNKRSTTSRHSLVHISVIVESDRLAFTMEWSPDMAHQEKIRTWIDAFESMTRECTQVGTLTPLACLSDYPLLPYDYDMLDKIIQKVVPQWKLLGVDGIEDIYPCSPCQEGMIISQIRHPDRNLYNHETTWKVASSDGNAVDPMRLEAACRIVIQRHQILRTVFCEAGGQHVPFVQVVFKDAASLKIQVSRSDLPAYDTAIPAPKVVDSTRFPYHLAVCESPDGVSCKFVINHALLDGSCLRVLIRELSLVYDQISLPTPPLFSSFINYLLTNPTDDSYAYWKSRLDGISSSHFPSLNDCDESGSTPGRLDIAIPYDQVAALRRFCREHGVTIAAVMNTVWALVLQTYIGNDTGTVCFGYMASGRDVPVPNVHEMMGPLLNMLVQRVDIQPSTTIASLVRSVYDGIVGNLPHQNCSLAKIQSGLGLGGQSLFNTLVNVQKVSSAYETDTIPAINWELLGEGGPAEVR</sequence>
<keyword evidence="2" id="KW-0597">Phosphoprotein</keyword>
<feature type="domain" description="Carrier" evidence="5">
    <location>
        <begin position="1079"/>
        <end position="1155"/>
    </location>
</feature>
<evidence type="ECO:0000313" key="7">
    <source>
        <dbReference type="Proteomes" id="UP000236290"/>
    </source>
</evidence>
<dbReference type="FunFam" id="3.40.50.980:FF:000001">
    <property type="entry name" value="Non-ribosomal peptide synthetase"/>
    <property type="match status" value="1"/>
</dbReference>
<dbReference type="CDD" id="cd05918">
    <property type="entry name" value="A_NRPS_SidN3_like"/>
    <property type="match status" value="1"/>
</dbReference>
<dbReference type="PROSITE" id="PS50075">
    <property type="entry name" value="CARRIER"/>
    <property type="match status" value="1"/>
</dbReference>
<dbReference type="InterPro" id="IPR001242">
    <property type="entry name" value="Condensation_dom"/>
</dbReference>
<dbReference type="PANTHER" id="PTHR45527:SF1">
    <property type="entry name" value="FATTY ACID SYNTHASE"/>
    <property type="match status" value="1"/>
</dbReference>
<dbReference type="SUPFAM" id="SSF56801">
    <property type="entry name" value="Acetyl-CoA synthetase-like"/>
    <property type="match status" value="1"/>
</dbReference>
<dbReference type="SUPFAM" id="SSF47336">
    <property type="entry name" value="ACP-like"/>
    <property type="match status" value="1"/>
</dbReference>
<dbReference type="Gene3D" id="3.30.559.30">
    <property type="entry name" value="Nonribosomal peptide synthetase, condensation domain"/>
    <property type="match status" value="2"/>
</dbReference>
<dbReference type="Proteomes" id="UP000236290">
    <property type="component" value="Unassembled WGS sequence"/>
</dbReference>
<dbReference type="InterPro" id="IPR010071">
    <property type="entry name" value="AA_adenyl_dom"/>
</dbReference>
<dbReference type="FunFam" id="3.30.300.30:FF:000015">
    <property type="entry name" value="Nonribosomal peptide synthase SidD"/>
    <property type="match status" value="1"/>
</dbReference>
<dbReference type="Gene3D" id="3.30.300.30">
    <property type="match status" value="1"/>
</dbReference>
<evidence type="ECO:0000256" key="3">
    <source>
        <dbReference type="ARBA" id="ARBA00022598"/>
    </source>
</evidence>
<dbReference type="GO" id="GO:0031177">
    <property type="term" value="F:phosphopantetheine binding"/>
    <property type="evidence" value="ECO:0007669"/>
    <property type="project" value="TreeGrafter"/>
</dbReference>
<comment type="caution">
    <text evidence="6">The sequence shown here is derived from an EMBL/GenBank/DDBJ whole genome shotgun (WGS) entry which is preliminary data.</text>
</comment>
<dbReference type="Gene3D" id="3.30.559.10">
    <property type="entry name" value="Chloramphenicol acetyltransferase-like domain"/>
    <property type="match status" value="2"/>
</dbReference>
<dbReference type="PANTHER" id="PTHR45527">
    <property type="entry name" value="NONRIBOSOMAL PEPTIDE SYNTHETASE"/>
    <property type="match status" value="1"/>
</dbReference>
<evidence type="ECO:0000256" key="1">
    <source>
        <dbReference type="ARBA" id="ARBA00022450"/>
    </source>
</evidence>
<dbReference type="EMBL" id="MTYI01000156">
    <property type="protein sequence ID" value="PNP50416.1"/>
    <property type="molecule type" value="Genomic_DNA"/>
</dbReference>
<evidence type="ECO:0000259" key="5">
    <source>
        <dbReference type="PROSITE" id="PS50075"/>
    </source>
</evidence>
<dbReference type="GO" id="GO:0005737">
    <property type="term" value="C:cytoplasm"/>
    <property type="evidence" value="ECO:0007669"/>
    <property type="project" value="TreeGrafter"/>
</dbReference>
<reference evidence="6 7" key="1">
    <citation type="submission" date="2017-02" db="EMBL/GenBank/DDBJ databases">
        <title>Genomes of Trichoderma spp. with biocontrol activity.</title>
        <authorList>
            <person name="Gardiner D."/>
            <person name="Kazan K."/>
            <person name="Vos C."/>
            <person name="Harvey P."/>
        </authorList>
    </citation>
    <scope>NUCLEOTIDE SEQUENCE [LARGE SCALE GENOMIC DNA]</scope>
    <source>
        <strain evidence="6 7">Tr1</strain>
    </source>
</reference>
<dbReference type="InterPro" id="IPR023213">
    <property type="entry name" value="CAT-like_dom_sf"/>
</dbReference>
<name>A0A2K0TY37_TRIHA</name>
<gene>
    <name evidence="6" type="ORF">THARTR1_08895</name>
</gene>
<dbReference type="PROSITE" id="PS00455">
    <property type="entry name" value="AMP_BINDING"/>
    <property type="match status" value="1"/>
</dbReference>
<organism evidence="6 7">
    <name type="scientific">Trichoderma harzianum</name>
    <name type="common">Hypocrea lixii</name>
    <dbReference type="NCBI Taxonomy" id="5544"/>
    <lineage>
        <taxon>Eukaryota</taxon>
        <taxon>Fungi</taxon>
        <taxon>Dikarya</taxon>
        <taxon>Ascomycota</taxon>
        <taxon>Pezizomycotina</taxon>
        <taxon>Sordariomycetes</taxon>
        <taxon>Hypocreomycetidae</taxon>
        <taxon>Hypocreales</taxon>
        <taxon>Hypocreaceae</taxon>
        <taxon>Trichoderma</taxon>
    </lineage>
</organism>
<dbReference type="InterPro" id="IPR045851">
    <property type="entry name" value="AMP-bd_C_sf"/>
</dbReference>
<dbReference type="Gene3D" id="1.10.1200.10">
    <property type="entry name" value="ACP-like"/>
    <property type="match status" value="1"/>
</dbReference>
<accession>A0A2K0TY37</accession>
<keyword evidence="3" id="KW-0436">Ligase</keyword>
<dbReference type="OrthoDB" id="416786at2759"/>
<dbReference type="Gene3D" id="3.40.50.12780">
    <property type="entry name" value="N-terminal domain of ligase-like"/>
    <property type="match status" value="1"/>
</dbReference>
<dbReference type="CDD" id="cd19542">
    <property type="entry name" value="CT_NRPS-like"/>
    <property type="match status" value="2"/>
</dbReference>
<dbReference type="SUPFAM" id="SSF52777">
    <property type="entry name" value="CoA-dependent acyltransferases"/>
    <property type="match status" value="5"/>
</dbReference>
<dbReference type="Pfam" id="PF00668">
    <property type="entry name" value="Condensation"/>
    <property type="match status" value="2"/>
</dbReference>
<dbReference type="InterPro" id="IPR006162">
    <property type="entry name" value="Ppantetheine_attach_site"/>
</dbReference>
<dbReference type="FunFam" id="3.40.50.12780:FF:000014">
    <property type="entry name" value="Nonribosomal peptide synthetase 1"/>
    <property type="match status" value="1"/>
</dbReference>
<dbReference type="GO" id="GO:0016874">
    <property type="term" value="F:ligase activity"/>
    <property type="evidence" value="ECO:0007669"/>
    <property type="project" value="UniProtKB-KW"/>
</dbReference>
<dbReference type="InterPro" id="IPR009081">
    <property type="entry name" value="PP-bd_ACP"/>
</dbReference>